<dbReference type="AlphaFoldDB" id="A0AA90PUM7"/>
<dbReference type="EMBL" id="JAUPEV010000003">
    <property type="protein sequence ID" value="MDO7252872.1"/>
    <property type="molecule type" value="Genomic_DNA"/>
</dbReference>
<dbReference type="RefSeq" id="WP_305516716.1">
    <property type="nucleotide sequence ID" value="NZ_JAUPEV010000003.1"/>
</dbReference>
<name>A0AA90PUM7_9HELI</name>
<keyword evidence="5" id="KW-1185">Reference proteome</keyword>
<proteinExistence type="predicted"/>
<protein>
    <submittedName>
        <fullName evidence="3">Uncharacterized protein</fullName>
    </submittedName>
</protein>
<organism evidence="3 4">
    <name type="scientific">Helicobacter cappadocius</name>
    <dbReference type="NCBI Taxonomy" id="3063998"/>
    <lineage>
        <taxon>Bacteria</taxon>
        <taxon>Pseudomonadati</taxon>
        <taxon>Campylobacterota</taxon>
        <taxon>Epsilonproteobacteria</taxon>
        <taxon>Campylobacterales</taxon>
        <taxon>Helicobacteraceae</taxon>
        <taxon>Helicobacter</taxon>
    </lineage>
</organism>
<reference evidence="2 4" key="3">
    <citation type="journal article" date="2024" name="Syst. Appl. Microbiol.">
        <title>Helicobacter cappadocius sp. nov., from lizards: The first psychrotrophic Helicobacter species.</title>
        <authorList>
            <person name="Aydin F."/>
            <person name="Tarhane S."/>
            <person name="Karakaya E."/>
            <person name="Abay S."/>
            <person name="Kayman T."/>
            <person name="Guran O."/>
            <person name="Bozkurt E."/>
            <person name="Uzum N."/>
            <person name="Avci A."/>
            <person name="Olgun K."/>
            <person name="Jablonski D."/>
            <person name="Guran C."/>
            <person name="Burcin Saticioglu I."/>
        </authorList>
    </citation>
    <scope>NUCLEOTIDE SEQUENCE [LARGE SCALE GENOMIC DNA]</scope>
    <source>
        <strain evidence="2">Faydin-H75</strain>
        <strain evidence="4">faydin-H76</strain>
    </source>
</reference>
<evidence type="ECO:0000313" key="2">
    <source>
        <dbReference type="EMBL" id="MDO7252872.1"/>
    </source>
</evidence>
<accession>A0AA90PUM7</accession>
<evidence type="ECO:0000313" key="5">
    <source>
        <dbReference type="Proteomes" id="UP001240777"/>
    </source>
</evidence>
<comment type="caution">
    <text evidence="3">The sequence shown here is derived from an EMBL/GenBank/DDBJ whole genome shotgun (WGS) entry which is preliminary data.</text>
</comment>
<dbReference type="EMBL" id="JAUYZK010000004">
    <property type="protein sequence ID" value="MDP2538915.1"/>
    <property type="molecule type" value="Genomic_DNA"/>
</dbReference>
<keyword evidence="1" id="KW-0732">Signal</keyword>
<reference evidence="3 5" key="1">
    <citation type="submission" date="2023-07" db="EMBL/GenBank/DDBJ databases">
        <title>Unpublished Manusciprt.</title>
        <authorList>
            <person name="Aydin F."/>
            <person name="Tarhane S."/>
            <person name="Saticioglu I.B."/>
            <person name="Karakaya E."/>
            <person name="Abay S."/>
            <person name="Guran O."/>
            <person name="Bozkurt E."/>
            <person name="Uzum N."/>
            <person name="Olgun K."/>
            <person name="Jablonski D."/>
        </authorList>
    </citation>
    <scope>NUCLEOTIDE SEQUENCE</scope>
    <source>
        <strain evidence="5">faydin-H75</strain>
        <strain evidence="3">Faydin-H76</strain>
    </source>
</reference>
<evidence type="ECO:0000313" key="3">
    <source>
        <dbReference type="EMBL" id="MDP2538915.1"/>
    </source>
</evidence>
<evidence type="ECO:0000313" key="4">
    <source>
        <dbReference type="Proteomes" id="UP001177258"/>
    </source>
</evidence>
<sequence>MKKILLFVLLCFHVSTALENKAVDKKISEHQRTYGVVFLVPKETVSKILEISGGKIQEALLQNNLIKETLYHNIPHISVIHIHNPDPNTPYNILKSLPKPPKPFTLSLEHYGFIKASPNASFPWWLEINVGKNLDYKIISEYNFKVTQNIAPLRSSPLPRLSGYIYEDLSADNKSQILELGSNSLNRIKNGKKEEYYRPHMTLSYSQTPLNKTLSDSMKELQRSLNKEFETPIITKIDTISIVELGFLGNVLREIYRINLNNGKIFDVQKGKFIKIKTFK</sequence>
<feature type="chain" id="PRO_5041652981" evidence="1">
    <location>
        <begin position="18"/>
        <end position="280"/>
    </location>
</feature>
<evidence type="ECO:0000256" key="1">
    <source>
        <dbReference type="SAM" id="SignalP"/>
    </source>
</evidence>
<dbReference type="Proteomes" id="UP001240777">
    <property type="component" value="Unassembled WGS sequence"/>
</dbReference>
<reference evidence="2" key="2">
    <citation type="submission" date="2023-07" db="EMBL/GenBank/DDBJ databases">
        <authorList>
            <person name="Aydin F."/>
            <person name="Tarhane S."/>
            <person name="Saticioglu I.B."/>
            <person name="Karakaya E."/>
            <person name="Abay S."/>
            <person name="Guran O."/>
            <person name="Bozkurt E."/>
            <person name="Uzum N."/>
            <person name="Olgun K."/>
            <person name="Jablonski D."/>
        </authorList>
    </citation>
    <scope>NUCLEOTIDE SEQUENCE</scope>
    <source>
        <strain evidence="2">Faydin-H75</strain>
    </source>
</reference>
<dbReference type="Proteomes" id="UP001177258">
    <property type="component" value="Unassembled WGS sequence"/>
</dbReference>
<gene>
    <name evidence="2" type="ORF">Q5I04_02955</name>
    <name evidence="3" type="ORF">Q5I06_03885</name>
</gene>
<feature type="signal peptide" evidence="1">
    <location>
        <begin position="1"/>
        <end position="17"/>
    </location>
</feature>